<evidence type="ECO:0000256" key="4">
    <source>
        <dbReference type="ARBA" id="ARBA00022729"/>
    </source>
</evidence>
<dbReference type="RefSeq" id="WP_329493128.1">
    <property type="nucleotide sequence ID" value="NZ_CP108460.1"/>
</dbReference>
<dbReference type="Proteomes" id="UP001432014">
    <property type="component" value="Chromosome"/>
</dbReference>
<dbReference type="PANTHER" id="PTHR33938:SF8">
    <property type="entry name" value="CARBOXYLIC ESTER HYDROLASE"/>
    <property type="match status" value="1"/>
</dbReference>
<sequence length="536" mass="56214">MKRLLTVFAAGVPLAAAIYAPSASAAAGGPAAAAYSCAAPAVKAPAGTRVESVTAVARAAGTFEVPAVFPLPAAHIPDVPAFCDVTVTLTHPGQGDHAHVRVWLPQQNWNGRLQSVGGSAYAAGDYGSDLAAAVKGGYAAATTDAGVSTYIDASWALDAEGQVDTGLLENFASRSEHEAAVLAKQVVAGHYGRAVSYSYFTGCSTGGRQGYAEAQKYPEDYDGILANAPAVNWDEFEVATLWPQVVMNEERTYPTGCEFKAFTDAAVQACDPDDGVKDGLVSDPDRCGYDPRRLIGSTVECDGRQLTITAADAEVVRRIWDGPRTASGRKLWSGVPAGADLSGLAGTTTGADGKPVGTPFPVPAEWVSSWLRKQPAFDVSTITSGQFAQLFKQSQNEYDKIIGTDDPDLSAFRKAGGKLLTYHGTADQYIPTDGTVKYRQQVEQRMGGAKRTDDFYRLFLAPGTAHCGLNGQNSGLAALTAWVEHGKAPKTLAATLTTASGRSVSRNLCAYPAVSRYRGGDIADPASFRCTPASGH</sequence>
<keyword evidence="2" id="KW-0719">Serine esterase</keyword>
<name>A0ABZ1WJD2_9ACTN</name>
<dbReference type="InterPro" id="IPR029058">
    <property type="entry name" value="AB_hydrolase_fold"/>
</dbReference>
<keyword evidence="10" id="KW-1185">Reference proteome</keyword>
<dbReference type="InterPro" id="IPR011118">
    <property type="entry name" value="Tannase/feruloyl_esterase"/>
</dbReference>
<keyword evidence="5 9" id="KW-0378">Hydrolase</keyword>
<dbReference type="EMBL" id="CP108482">
    <property type="protein sequence ID" value="WUS60769.1"/>
    <property type="molecule type" value="Genomic_DNA"/>
</dbReference>
<accession>A0ABZ1WJD2</accession>
<dbReference type="GO" id="GO:0016787">
    <property type="term" value="F:hydrolase activity"/>
    <property type="evidence" value="ECO:0007669"/>
    <property type="project" value="UniProtKB-KW"/>
</dbReference>
<feature type="chain" id="PRO_5047471607" evidence="8">
    <location>
        <begin position="26"/>
        <end position="536"/>
    </location>
</feature>
<evidence type="ECO:0000256" key="8">
    <source>
        <dbReference type="SAM" id="SignalP"/>
    </source>
</evidence>
<evidence type="ECO:0000313" key="10">
    <source>
        <dbReference type="Proteomes" id="UP001432014"/>
    </source>
</evidence>
<keyword evidence="3" id="KW-0479">Metal-binding</keyword>
<keyword evidence="6" id="KW-0106">Calcium</keyword>
<evidence type="ECO:0000256" key="5">
    <source>
        <dbReference type="ARBA" id="ARBA00022801"/>
    </source>
</evidence>
<proteinExistence type="inferred from homology"/>
<gene>
    <name evidence="9" type="ORF">OG469_37960</name>
</gene>
<evidence type="ECO:0000256" key="3">
    <source>
        <dbReference type="ARBA" id="ARBA00022723"/>
    </source>
</evidence>
<evidence type="ECO:0000256" key="7">
    <source>
        <dbReference type="ARBA" id="ARBA00023157"/>
    </source>
</evidence>
<reference evidence="9 10" key="1">
    <citation type="submission" date="2022-10" db="EMBL/GenBank/DDBJ databases">
        <title>The complete genomes of actinobacterial strains from the NBC collection.</title>
        <authorList>
            <person name="Joergensen T.S."/>
            <person name="Alvarez Arevalo M."/>
            <person name="Sterndorff E.B."/>
            <person name="Faurdal D."/>
            <person name="Vuksanovic O."/>
            <person name="Mourched A.-S."/>
            <person name="Charusanti P."/>
            <person name="Shaw S."/>
            <person name="Blin K."/>
            <person name="Weber T."/>
        </authorList>
    </citation>
    <scope>NUCLEOTIDE SEQUENCE [LARGE SCALE GENOMIC DNA]</scope>
    <source>
        <strain evidence="9 10">NBC_01247</strain>
    </source>
</reference>
<organism evidence="9 10">
    <name type="scientific">Kitasatospora herbaricolor</name>
    <dbReference type="NCBI Taxonomy" id="68217"/>
    <lineage>
        <taxon>Bacteria</taxon>
        <taxon>Bacillati</taxon>
        <taxon>Actinomycetota</taxon>
        <taxon>Actinomycetes</taxon>
        <taxon>Kitasatosporales</taxon>
        <taxon>Streptomycetaceae</taxon>
        <taxon>Kitasatospora</taxon>
    </lineage>
</organism>
<dbReference type="SUPFAM" id="SSF53474">
    <property type="entry name" value="alpha/beta-Hydrolases"/>
    <property type="match status" value="1"/>
</dbReference>
<evidence type="ECO:0000256" key="6">
    <source>
        <dbReference type="ARBA" id="ARBA00022837"/>
    </source>
</evidence>
<feature type="signal peptide" evidence="8">
    <location>
        <begin position="1"/>
        <end position="25"/>
    </location>
</feature>
<dbReference type="PANTHER" id="PTHR33938">
    <property type="entry name" value="FERULOYL ESTERASE B-RELATED"/>
    <property type="match status" value="1"/>
</dbReference>
<keyword evidence="4 8" id="KW-0732">Signal</keyword>
<evidence type="ECO:0000313" key="9">
    <source>
        <dbReference type="EMBL" id="WUS60769.1"/>
    </source>
</evidence>
<keyword evidence="7" id="KW-1015">Disulfide bond</keyword>
<evidence type="ECO:0000256" key="1">
    <source>
        <dbReference type="ARBA" id="ARBA00006249"/>
    </source>
</evidence>
<evidence type="ECO:0000256" key="2">
    <source>
        <dbReference type="ARBA" id="ARBA00022487"/>
    </source>
</evidence>
<dbReference type="Pfam" id="PF07519">
    <property type="entry name" value="Tannase"/>
    <property type="match status" value="1"/>
</dbReference>
<protein>
    <submittedName>
        <fullName evidence="9">Tannase/feruloyl esterase family alpha/beta hydrolase</fullName>
    </submittedName>
</protein>
<comment type="similarity">
    <text evidence="1">Belongs to the tannase family.</text>
</comment>